<dbReference type="PROSITE" id="PS50214">
    <property type="entry name" value="DISINTEGRIN_2"/>
    <property type="match status" value="1"/>
</dbReference>
<feature type="active site" evidence="4">
    <location>
        <position position="424"/>
    </location>
</feature>
<dbReference type="PROSITE" id="PS50215">
    <property type="entry name" value="ADAM_MEPRO"/>
    <property type="match status" value="1"/>
</dbReference>
<feature type="binding site" evidence="4">
    <location>
        <position position="433"/>
    </location>
    <ligand>
        <name>Zn(2+)</name>
        <dbReference type="ChEBI" id="CHEBI:29105"/>
        <note>catalytic</note>
    </ligand>
</feature>
<keyword evidence="6" id="KW-0472">Membrane</keyword>
<evidence type="ECO:0000259" key="9">
    <source>
        <dbReference type="PROSITE" id="PS50215"/>
    </source>
</evidence>
<keyword evidence="6" id="KW-0812">Transmembrane</keyword>
<proteinExistence type="predicted"/>
<dbReference type="GO" id="GO:0004222">
    <property type="term" value="F:metalloendopeptidase activity"/>
    <property type="evidence" value="ECO:0007669"/>
    <property type="project" value="InterPro"/>
</dbReference>
<name>A0AAN6YVM4_9PEZI</name>
<evidence type="ECO:0000256" key="1">
    <source>
        <dbReference type="ARBA" id="ARBA00023157"/>
    </source>
</evidence>
<organism evidence="10 11">
    <name type="scientific">Canariomyces notabilis</name>
    <dbReference type="NCBI Taxonomy" id="2074819"/>
    <lineage>
        <taxon>Eukaryota</taxon>
        <taxon>Fungi</taxon>
        <taxon>Dikarya</taxon>
        <taxon>Ascomycota</taxon>
        <taxon>Pezizomycotina</taxon>
        <taxon>Sordariomycetes</taxon>
        <taxon>Sordariomycetidae</taxon>
        <taxon>Sordariales</taxon>
        <taxon>Chaetomiaceae</taxon>
        <taxon>Canariomyces</taxon>
    </lineage>
</organism>
<evidence type="ECO:0000313" key="11">
    <source>
        <dbReference type="Proteomes" id="UP001302812"/>
    </source>
</evidence>
<dbReference type="InterPro" id="IPR034028">
    <property type="entry name" value="ZnMc_ADAM_fungal"/>
</dbReference>
<feature type="chain" id="PRO_5042924776" description="Disintegrin and metalloproteinase domain-containing protein B" evidence="7">
    <location>
        <begin position="24"/>
        <end position="801"/>
    </location>
</feature>
<comment type="function">
    <text evidence="2">Probable zinc protease.</text>
</comment>
<dbReference type="InterPro" id="IPR024079">
    <property type="entry name" value="MetalloPept_cat_dom_sf"/>
</dbReference>
<feature type="signal peptide" evidence="7">
    <location>
        <begin position="1"/>
        <end position="23"/>
    </location>
</feature>
<dbReference type="GO" id="GO:0006508">
    <property type="term" value="P:proteolysis"/>
    <property type="evidence" value="ECO:0007669"/>
    <property type="project" value="InterPro"/>
</dbReference>
<feature type="transmembrane region" description="Helical" evidence="6">
    <location>
        <begin position="706"/>
        <end position="730"/>
    </location>
</feature>
<sequence length="801" mass="85976">MIFSKAFAAVLTGAVLLLQDAIAHSVQRSPLSYTTRIDDAVIQTPSRRVHAHTPFAVTFVLHRGAQKVRLSLEPNHDIFSGDATIQYIEADGSVRKAAPIDRREHRVFRGESFVQQEGQSEWKHVGWARINVQRDGSRPIFEGVFTIDGVNHHVQTAKKFRQTSVSGDPELDGTSDEDMIVWRDTDLKPTGHDELKRDLDDHARCGADTLMYNRDENNIVYRSIDESAQETTAWEFSPKFLFGRQMDSTTGGNGAGVNLANSIGSTAGCPNTRRVALVGIATDCTYTADLGSEQAVTDNVIQLVNSASQLYESTFNITLAIQNLTISPAACPNSPPPSAPWNTPCSDSVGIETRLSLFSQWRGQWQDTNAYWTLLTKCSSGPAVGLAWLGAVCQEGSSTRGNETSASANVVARTSTEWLVFAHETGHTFGAVHDCDSQSCSDGTATRQLCCPLTAGTCDARARFVMNPSTGNGITQFSPCSIGNICSFLGRSSSRVSCLSTNRGVTTFTGSQCGNGIVEHGEECDCGGEEGCRGNSCCDPKTCKYTANSQCDPTNEECCTGQCRFMSQGSVCRASTGPCDPQEVCPGTSASCPADQSSPDGESCGNPSDGLTCASGRCTSRTQQCRTYVGGSDSASNDTSTNSCSDTGCIMSCSSPRFGDLQCYSMVQYFLDGTPCEGGGKCSNGNCEGVSLGRQITDWINNNKEIFIPVVSVVGSIILICIICCFWSCFRGRRRSRRVVPKPASPYGWSAQYFGAPPPAAAAVPGSSGAAPPMRPGQAYAPLPPQDARFEPMRTRSFRYA</sequence>
<dbReference type="PANTHER" id="PTHR11905">
    <property type="entry name" value="ADAM A DISINTEGRIN AND METALLOPROTEASE DOMAIN"/>
    <property type="match status" value="1"/>
</dbReference>
<dbReference type="InterPro" id="IPR001590">
    <property type="entry name" value="Peptidase_M12B"/>
</dbReference>
<keyword evidence="4" id="KW-0862">Zinc</keyword>
<feature type="compositionally biased region" description="Low complexity" evidence="5">
    <location>
        <begin position="761"/>
        <end position="772"/>
    </location>
</feature>
<evidence type="ECO:0000256" key="4">
    <source>
        <dbReference type="PROSITE-ProRule" id="PRU00276"/>
    </source>
</evidence>
<evidence type="ECO:0000256" key="5">
    <source>
        <dbReference type="SAM" id="MobiDB-lite"/>
    </source>
</evidence>
<keyword evidence="7" id="KW-0732">Signal</keyword>
<comment type="caution">
    <text evidence="10">The sequence shown here is derived from an EMBL/GenBank/DDBJ whole genome shotgun (WGS) entry which is preliminary data.</text>
</comment>
<evidence type="ECO:0000256" key="7">
    <source>
        <dbReference type="SAM" id="SignalP"/>
    </source>
</evidence>
<evidence type="ECO:0000256" key="2">
    <source>
        <dbReference type="ARBA" id="ARBA00056552"/>
    </source>
</evidence>
<feature type="domain" description="Disintegrin" evidence="8">
    <location>
        <begin position="510"/>
        <end position="600"/>
    </location>
</feature>
<keyword evidence="6" id="KW-1133">Transmembrane helix</keyword>
<dbReference type="GO" id="GO:0046872">
    <property type="term" value="F:metal ion binding"/>
    <property type="evidence" value="ECO:0007669"/>
    <property type="project" value="UniProtKB-KW"/>
</dbReference>
<dbReference type="SMART" id="SM00050">
    <property type="entry name" value="DISIN"/>
    <property type="match status" value="1"/>
</dbReference>
<dbReference type="SUPFAM" id="SSF55486">
    <property type="entry name" value="Metalloproteases ('zincins'), catalytic domain"/>
    <property type="match status" value="1"/>
</dbReference>
<evidence type="ECO:0000313" key="10">
    <source>
        <dbReference type="EMBL" id="KAK4115715.1"/>
    </source>
</evidence>
<gene>
    <name evidence="10" type="ORF">N656DRAFT_702418</name>
</gene>
<dbReference type="Pfam" id="PF13688">
    <property type="entry name" value="Reprolysin_5"/>
    <property type="match status" value="1"/>
</dbReference>
<dbReference type="RefSeq" id="XP_064673285.1">
    <property type="nucleotide sequence ID" value="XM_064811026.1"/>
</dbReference>
<dbReference type="CDD" id="cd04271">
    <property type="entry name" value="ZnMc_ADAM_fungal"/>
    <property type="match status" value="1"/>
</dbReference>
<dbReference type="Proteomes" id="UP001302812">
    <property type="component" value="Unassembled WGS sequence"/>
</dbReference>
<dbReference type="FunFam" id="4.10.70.10:FF:000003">
    <property type="entry name" value="Disintegrin and metalloproteinase domain-containing protein 17"/>
    <property type="match status" value="1"/>
</dbReference>
<evidence type="ECO:0000256" key="3">
    <source>
        <dbReference type="ARBA" id="ARBA00074021"/>
    </source>
</evidence>
<dbReference type="Gene3D" id="4.10.70.10">
    <property type="entry name" value="Disintegrin domain"/>
    <property type="match status" value="1"/>
</dbReference>
<keyword evidence="1" id="KW-1015">Disulfide bond</keyword>
<reference evidence="10" key="2">
    <citation type="submission" date="2023-05" db="EMBL/GenBank/DDBJ databases">
        <authorList>
            <consortium name="Lawrence Berkeley National Laboratory"/>
            <person name="Steindorff A."/>
            <person name="Hensen N."/>
            <person name="Bonometti L."/>
            <person name="Westerberg I."/>
            <person name="Brannstrom I.O."/>
            <person name="Guillou S."/>
            <person name="Cros-Aarteil S."/>
            <person name="Calhoun S."/>
            <person name="Haridas S."/>
            <person name="Kuo A."/>
            <person name="Mondo S."/>
            <person name="Pangilinan J."/>
            <person name="Riley R."/>
            <person name="Labutti K."/>
            <person name="Andreopoulos B."/>
            <person name="Lipzen A."/>
            <person name="Chen C."/>
            <person name="Yanf M."/>
            <person name="Daum C."/>
            <person name="Ng V."/>
            <person name="Clum A."/>
            <person name="Ohm R."/>
            <person name="Martin F."/>
            <person name="Silar P."/>
            <person name="Natvig D."/>
            <person name="Lalanne C."/>
            <person name="Gautier V."/>
            <person name="Ament-Velasquez S.L."/>
            <person name="Kruys A."/>
            <person name="Hutchinson M.I."/>
            <person name="Powell A.J."/>
            <person name="Barry K."/>
            <person name="Miller A.N."/>
            <person name="Grigoriev I.V."/>
            <person name="Debuchy R."/>
            <person name="Gladieux P."/>
            <person name="Thoren M.H."/>
            <person name="Johannesson H."/>
        </authorList>
    </citation>
    <scope>NUCLEOTIDE SEQUENCE</scope>
    <source>
        <strain evidence="10">CBS 508.74</strain>
    </source>
</reference>
<evidence type="ECO:0000259" key="8">
    <source>
        <dbReference type="PROSITE" id="PS50214"/>
    </source>
</evidence>
<dbReference type="GeneID" id="89935151"/>
<dbReference type="Pfam" id="PF00200">
    <property type="entry name" value="Disintegrin"/>
    <property type="match status" value="1"/>
</dbReference>
<feature type="region of interest" description="Disordered" evidence="5">
    <location>
        <begin position="760"/>
        <end position="801"/>
    </location>
</feature>
<dbReference type="InterPro" id="IPR001762">
    <property type="entry name" value="Disintegrin_dom"/>
</dbReference>
<dbReference type="PANTHER" id="PTHR11905:SF159">
    <property type="entry name" value="ADAM METALLOPROTEASE"/>
    <property type="match status" value="1"/>
</dbReference>
<dbReference type="AlphaFoldDB" id="A0AAN6YVM4"/>
<comment type="caution">
    <text evidence="4">Lacks conserved residue(s) required for the propagation of feature annotation.</text>
</comment>
<keyword evidence="4" id="KW-0479">Metal-binding</keyword>
<accession>A0AAN6YVM4</accession>
<feature type="domain" description="Peptidase M12B" evidence="9">
    <location>
        <begin position="273"/>
        <end position="489"/>
    </location>
</feature>
<reference evidence="10" key="1">
    <citation type="journal article" date="2023" name="Mol. Phylogenet. Evol.">
        <title>Genome-scale phylogeny and comparative genomics of the fungal order Sordariales.</title>
        <authorList>
            <person name="Hensen N."/>
            <person name="Bonometti L."/>
            <person name="Westerberg I."/>
            <person name="Brannstrom I.O."/>
            <person name="Guillou S."/>
            <person name="Cros-Aarteil S."/>
            <person name="Calhoun S."/>
            <person name="Haridas S."/>
            <person name="Kuo A."/>
            <person name="Mondo S."/>
            <person name="Pangilinan J."/>
            <person name="Riley R."/>
            <person name="LaButti K."/>
            <person name="Andreopoulos B."/>
            <person name="Lipzen A."/>
            <person name="Chen C."/>
            <person name="Yan M."/>
            <person name="Daum C."/>
            <person name="Ng V."/>
            <person name="Clum A."/>
            <person name="Steindorff A."/>
            <person name="Ohm R.A."/>
            <person name="Martin F."/>
            <person name="Silar P."/>
            <person name="Natvig D.O."/>
            <person name="Lalanne C."/>
            <person name="Gautier V."/>
            <person name="Ament-Velasquez S.L."/>
            <person name="Kruys A."/>
            <person name="Hutchinson M.I."/>
            <person name="Powell A.J."/>
            <person name="Barry K."/>
            <person name="Miller A.N."/>
            <person name="Grigoriev I.V."/>
            <person name="Debuchy R."/>
            <person name="Gladieux P."/>
            <person name="Hiltunen Thoren M."/>
            <person name="Johannesson H."/>
        </authorList>
    </citation>
    <scope>NUCLEOTIDE SEQUENCE</scope>
    <source>
        <strain evidence="10">CBS 508.74</strain>
    </source>
</reference>
<dbReference type="Gene3D" id="3.40.390.10">
    <property type="entry name" value="Collagenase (Catalytic Domain)"/>
    <property type="match status" value="1"/>
</dbReference>
<evidence type="ECO:0000256" key="6">
    <source>
        <dbReference type="SAM" id="Phobius"/>
    </source>
</evidence>
<keyword evidence="11" id="KW-1185">Reference proteome</keyword>
<feature type="binding site" evidence="4">
    <location>
        <position position="423"/>
    </location>
    <ligand>
        <name>Zn(2+)</name>
        <dbReference type="ChEBI" id="CHEBI:29105"/>
        <note>catalytic</note>
    </ligand>
</feature>
<dbReference type="EMBL" id="MU853334">
    <property type="protein sequence ID" value="KAK4115715.1"/>
    <property type="molecule type" value="Genomic_DNA"/>
</dbReference>
<feature type="binding site" evidence="4">
    <location>
        <position position="427"/>
    </location>
    <ligand>
        <name>Zn(2+)</name>
        <dbReference type="ChEBI" id="CHEBI:29105"/>
        <note>catalytic</note>
    </ligand>
</feature>
<dbReference type="InterPro" id="IPR036436">
    <property type="entry name" value="Disintegrin_dom_sf"/>
</dbReference>
<dbReference type="SUPFAM" id="SSF57552">
    <property type="entry name" value="Blood coagulation inhibitor (disintegrin)"/>
    <property type="match status" value="1"/>
</dbReference>
<protein>
    <recommendedName>
        <fullName evidence="3">Disintegrin and metalloproteinase domain-containing protein B</fullName>
    </recommendedName>
</protein>